<dbReference type="InterPro" id="IPR024079">
    <property type="entry name" value="MetalloPept_cat_dom_sf"/>
</dbReference>
<feature type="chain" id="PRO_5005517481" evidence="8">
    <location>
        <begin position="26"/>
        <end position="758"/>
    </location>
</feature>
<dbReference type="CDD" id="cd08662">
    <property type="entry name" value="M13"/>
    <property type="match status" value="1"/>
</dbReference>
<dbReference type="InterPro" id="IPR042089">
    <property type="entry name" value="Peptidase_M13_dom_2"/>
</dbReference>
<dbReference type="GO" id="GO:0046872">
    <property type="term" value="F:metal ion binding"/>
    <property type="evidence" value="ECO:0007669"/>
    <property type="project" value="UniProtKB-KW"/>
</dbReference>
<evidence type="ECO:0000256" key="6">
    <source>
        <dbReference type="ARBA" id="ARBA00022833"/>
    </source>
</evidence>
<dbReference type="EMBL" id="GADI01003586">
    <property type="protein sequence ID" value="JAA70222.1"/>
    <property type="molecule type" value="mRNA"/>
</dbReference>
<protein>
    <submittedName>
        <fullName evidence="11">Putative m13 family peptidase</fullName>
    </submittedName>
</protein>
<organism evidence="11">
    <name type="scientific">Ixodes ricinus</name>
    <name type="common">Common tick</name>
    <name type="synonym">Acarus ricinus</name>
    <dbReference type="NCBI Taxonomy" id="34613"/>
    <lineage>
        <taxon>Eukaryota</taxon>
        <taxon>Metazoa</taxon>
        <taxon>Ecdysozoa</taxon>
        <taxon>Arthropoda</taxon>
        <taxon>Chelicerata</taxon>
        <taxon>Arachnida</taxon>
        <taxon>Acari</taxon>
        <taxon>Parasitiformes</taxon>
        <taxon>Ixodida</taxon>
        <taxon>Ixodoidea</taxon>
        <taxon>Ixodidae</taxon>
        <taxon>Ixodinae</taxon>
        <taxon>Ixodes</taxon>
    </lineage>
</organism>
<accession>A0A0K8RGF1</accession>
<evidence type="ECO:0000259" key="10">
    <source>
        <dbReference type="Pfam" id="PF05649"/>
    </source>
</evidence>
<feature type="domain" description="Peptidase M13 N-terminal" evidence="10">
    <location>
        <begin position="87"/>
        <end position="487"/>
    </location>
</feature>
<dbReference type="Pfam" id="PF01431">
    <property type="entry name" value="Peptidase_M13"/>
    <property type="match status" value="1"/>
</dbReference>
<comment type="similarity">
    <text evidence="2">Belongs to the peptidase M13 family.</text>
</comment>
<proteinExistence type="evidence at transcript level"/>
<dbReference type="GO" id="GO:0016485">
    <property type="term" value="P:protein processing"/>
    <property type="evidence" value="ECO:0007669"/>
    <property type="project" value="TreeGrafter"/>
</dbReference>
<evidence type="ECO:0000256" key="3">
    <source>
        <dbReference type="ARBA" id="ARBA00022670"/>
    </source>
</evidence>
<dbReference type="InterPro" id="IPR018497">
    <property type="entry name" value="Peptidase_M13_C"/>
</dbReference>
<evidence type="ECO:0000256" key="2">
    <source>
        <dbReference type="ARBA" id="ARBA00007357"/>
    </source>
</evidence>
<keyword evidence="6" id="KW-0862">Zinc</keyword>
<dbReference type="AlphaFoldDB" id="A0A0K8RGF1"/>
<dbReference type="InterPro" id="IPR008753">
    <property type="entry name" value="Peptidase_M13_N"/>
</dbReference>
<dbReference type="PROSITE" id="PS51885">
    <property type="entry name" value="NEPRILYSIN"/>
    <property type="match status" value="1"/>
</dbReference>
<evidence type="ECO:0000256" key="5">
    <source>
        <dbReference type="ARBA" id="ARBA00022801"/>
    </source>
</evidence>
<dbReference type="PANTHER" id="PTHR11733:SF237">
    <property type="entry name" value="NEPRILYSIN-LIKE 4"/>
    <property type="match status" value="1"/>
</dbReference>
<comment type="cofactor">
    <cofactor evidence="1">
        <name>Zn(2+)</name>
        <dbReference type="ChEBI" id="CHEBI:29105"/>
    </cofactor>
</comment>
<keyword evidence="8" id="KW-0732">Signal</keyword>
<dbReference type="Gene3D" id="1.10.1380.10">
    <property type="entry name" value="Neutral endopeptidase , domain2"/>
    <property type="match status" value="1"/>
</dbReference>
<dbReference type="GO" id="GO:0004222">
    <property type="term" value="F:metalloendopeptidase activity"/>
    <property type="evidence" value="ECO:0007669"/>
    <property type="project" value="InterPro"/>
</dbReference>
<evidence type="ECO:0000313" key="11">
    <source>
        <dbReference type="EMBL" id="JAA70222.1"/>
    </source>
</evidence>
<name>A0A0K8RGF1_IXORI</name>
<evidence type="ECO:0000256" key="4">
    <source>
        <dbReference type="ARBA" id="ARBA00022723"/>
    </source>
</evidence>
<dbReference type="Gene3D" id="3.40.390.10">
    <property type="entry name" value="Collagenase (Catalytic Domain)"/>
    <property type="match status" value="1"/>
</dbReference>
<evidence type="ECO:0000259" key="9">
    <source>
        <dbReference type="Pfam" id="PF01431"/>
    </source>
</evidence>
<keyword evidence="4" id="KW-0479">Metal-binding</keyword>
<dbReference type="GO" id="GO:0005886">
    <property type="term" value="C:plasma membrane"/>
    <property type="evidence" value="ECO:0007669"/>
    <property type="project" value="TreeGrafter"/>
</dbReference>
<keyword evidence="3" id="KW-0645">Protease</keyword>
<keyword evidence="5" id="KW-0378">Hydrolase</keyword>
<dbReference type="SUPFAM" id="SSF55486">
    <property type="entry name" value="Metalloproteases ('zincins'), catalytic domain"/>
    <property type="match status" value="1"/>
</dbReference>
<evidence type="ECO:0000256" key="1">
    <source>
        <dbReference type="ARBA" id="ARBA00001947"/>
    </source>
</evidence>
<feature type="domain" description="Peptidase M13 C-terminal" evidence="9">
    <location>
        <begin position="550"/>
        <end position="755"/>
    </location>
</feature>
<sequence>MPHAYSNMCFVVWTSLILISEIVGAAPASNKDTRINGTTDQNIYNTTDCPTKDVHGNKTANQNICNTTACQKRAKLIKKLLNDDINPCTDFYGYVCNNWIFNYPIPDDKTATSNMRNINDQMLIDLKDILENTAYKTEEQNVTDKVVVAYHNCVNTSIHETIQFRALETILKSVGGQYWPIWPRLRNESVIPCWQDLYIKMHYEISFHLLLIVAVFKDPTNVTNNVLSLGRPEFGSAAHDIMEVSEKSKLTPEQRAYLELMGSSIKTFSPRRTNKEIITIMQDIIWFEGNITKINREAKNKSGLGIHFVKKTLKQLCNVSEELDWKLFFEKIFDAVGIELHPEEPVVLGDEFYTTKIIQFLSKSRRSTVYNYFMWRVILRFAPLALQKFREMDFVLTSLSTGAKEDHPQWMHCLNYIAGPYGIMDNAAGRLYVQKKFSATAKKDINGLVLELSESFKKRLLKLRWMDNETKSQALAKLTHMVKHVAYDEQLMNDTYMNYIYRNVGRVDLGEPFILSYVNFRKQLGLENLRELRVKNNRTEDWASAPTVVNAFYSPQSNSITFPAGILQAPLFEYGLPLHINLGAIGTVIGHEITHAFDDTGSQFDEEGNYRNWWTNKTKGKFLKKIKCFEEEYGNITDNRVHVKLNGVQSKGENIADNGGLREAYRAYRRWALKTKYGEAPTLPGLNLTSDQLFFVSYALTWCTNIRPKQLLSQIQGDPHSPARHRVNEPLKNTKAFSKAFSCPETSRMNKKDKCILW</sequence>
<dbReference type="PRINTS" id="PR00786">
    <property type="entry name" value="NEPRILYSIN"/>
</dbReference>
<evidence type="ECO:0000256" key="7">
    <source>
        <dbReference type="ARBA" id="ARBA00023049"/>
    </source>
</evidence>
<keyword evidence="7" id="KW-0482">Metalloprotease</keyword>
<dbReference type="InterPro" id="IPR000718">
    <property type="entry name" value="Peptidase_M13"/>
</dbReference>
<dbReference type="Pfam" id="PF05649">
    <property type="entry name" value="Peptidase_M13_N"/>
    <property type="match status" value="1"/>
</dbReference>
<reference evidence="11" key="1">
    <citation type="submission" date="2012-12" db="EMBL/GenBank/DDBJ databases">
        <title>Identification and characterization of a phenylalanine ammonia-lyase gene family in Isatis indigotica Fort.</title>
        <authorList>
            <person name="Liu Q."/>
            <person name="Chen J."/>
            <person name="Zhou X."/>
            <person name="Di P."/>
            <person name="Xiao Y."/>
            <person name="Xuan H."/>
            <person name="Zhang L."/>
            <person name="Chen W."/>
        </authorList>
    </citation>
    <scope>NUCLEOTIDE SEQUENCE</scope>
    <source>
        <tissue evidence="11">Salivary gland</tissue>
    </source>
</reference>
<feature type="signal peptide" evidence="8">
    <location>
        <begin position="1"/>
        <end position="25"/>
    </location>
</feature>
<evidence type="ECO:0000256" key="8">
    <source>
        <dbReference type="SAM" id="SignalP"/>
    </source>
</evidence>
<dbReference type="PANTHER" id="PTHR11733">
    <property type="entry name" value="ZINC METALLOPROTEASE FAMILY M13 NEPRILYSIN-RELATED"/>
    <property type="match status" value="1"/>
</dbReference>